<keyword evidence="2" id="KW-1185">Reference proteome</keyword>
<name>A0A1H2PQT1_9BURK</name>
<dbReference type="STRING" id="1770053.SAMN05216551_107141"/>
<evidence type="ECO:0000313" key="1">
    <source>
        <dbReference type="EMBL" id="SDV49192.1"/>
    </source>
</evidence>
<evidence type="ECO:0000313" key="2">
    <source>
        <dbReference type="Proteomes" id="UP000243719"/>
    </source>
</evidence>
<accession>A0A1H2PQT1</accession>
<dbReference type="EMBL" id="FNLO01000007">
    <property type="protein sequence ID" value="SDV49192.1"/>
    <property type="molecule type" value="Genomic_DNA"/>
</dbReference>
<dbReference type="Proteomes" id="UP000243719">
    <property type="component" value="Unassembled WGS sequence"/>
</dbReference>
<sequence>MASQIEIANRALTKLGEARITTLDEDSKAAETLFSMYDIVLESELRANVWNFAKTRARLPALSIDPVFGFSQQFQLPADFLRLIQVGEFNAYPATRDTRGLYSLEGRALLTDLPAPLAVRYIRRMTDATQYDSLFVEVLACRLAWECAMPITQVVSNKQTAMQEYQLAVRAAIRANAIERPSQAIADDTWMEAHVR</sequence>
<gene>
    <name evidence="1" type="ORF">SAMN05216551_107141</name>
</gene>
<reference evidence="2" key="1">
    <citation type="submission" date="2016-09" db="EMBL/GenBank/DDBJ databases">
        <authorList>
            <person name="Varghese N."/>
            <person name="Submissions S."/>
        </authorList>
    </citation>
    <scope>NUCLEOTIDE SEQUENCE [LARGE SCALE GENOMIC DNA]</scope>
    <source>
        <strain evidence="2">JS23</strain>
    </source>
</reference>
<organism evidence="1 2">
    <name type="scientific">Chitinasiproducens palmae</name>
    <dbReference type="NCBI Taxonomy" id="1770053"/>
    <lineage>
        <taxon>Bacteria</taxon>
        <taxon>Pseudomonadati</taxon>
        <taxon>Pseudomonadota</taxon>
        <taxon>Betaproteobacteria</taxon>
        <taxon>Burkholderiales</taxon>
        <taxon>Burkholderiaceae</taxon>
        <taxon>Chitinasiproducens</taxon>
    </lineage>
</organism>
<proteinExistence type="predicted"/>
<dbReference type="RefSeq" id="WP_091908945.1">
    <property type="nucleotide sequence ID" value="NZ_FNLO01000007.1"/>
</dbReference>
<protein>
    <submittedName>
        <fullName evidence="1">Uncharacterized protein</fullName>
    </submittedName>
</protein>
<dbReference type="AlphaFoldDB" id="A0A1H2PQT1"/>
<dbReference type="OrthoDB" id="7278537at2"/>